<evidence type="ECO:0008006" key="4">
    <source>
        <dbReference type="Google" id="ProtNLM"/>
    </source>
</evidence>
<keyword evidence="3" id="KW-1185">Reference proteome</keyword>
<protein>
    <recommendedName>
        <fullName evidence="4">Rad50/SbcC-type AAA domain-containing protein</fullName>
    </recommendedName>
</protein>
<dbReference type="InterPro" id="IPR027417">
    <property type="entry name" value="P-loop_NTPase"/>
</dbReference>
<dbReference type="RefSeq" id="WP_126700838.1">
    <property type="nucleotide sequence ID" value="NZ_RWKW01000055.1"/>
</dbReference>
<reference evidence="2 3" key="1">
    <citation type="submission" date="2018-12" db="EMBL/GenBank/DDBJ databases">
        <title>Mesorhizobium carbonis sp. nov., isolated from coal mine water.</title>
        <authorList>
            <person name="Xin W."/>
            <person name="Xu Z."/>
            <person name="Xiang F."/>
            <person name="Zhang J."/>
            <person name="Xi L."/>
            <person name="Liu J."/>
        </authorList>
    </citation>
    <scope>NUCLEOTIDE SEQUENCE [LARGE SCALE GENOMIC DNA]</scope>
    <source>
        <strain evidence="2 3">B2.3</strain>
    </source>
</reference>
<evidence type="ECO:0000313" key="3">
    <source>
        <dbReference type="Proteomes" id="UP000278398"/>
    </source>
</evidence>
<dbReference type="Gene3D" id="3.40.50.300">
    <property type="entry name" value="P-loop containing nucleotide triphosphate hydrolases"/>
    <property type="match status" value="1"/>
</dbReference>
<name>A0A3S0A7B5_9HYPH</name>
<keyword evidence="1" id="KW-0175">Coiled coil</keyword>
<evidence type="ECO:0000313" key="2">
    <source>
        <dbReference type="EMBL" id="RST85488.1"/>
    </source>
</evidence>
<sequence length="609" mass="67448">MDFGDGLSLVYGGSNAGKSYILKAVDYALGGSKLDGIRQSEGYESVFLSFVLEPDGIVVTTRRSLRGGDIEWFEGAADEGGVAGLRSNALKQKHGKARKSLSERLLLHLGIERASIAATQAGSLETFSLRHFMPFVLVTESRMLGDDTPLKQHSRSKPGADKNAFRFIMTGTDDSTIVKVATPVEQTASNAGKIELLESMIADADTRLARFSAESGEQGLLDEEALFNLGEAVAERQRGLDQLRADRRKTILDVDDVRDEASEIATSLARYGDLELTFQSDIRRLKAIEEGGHFLLRFNDQPCPICGAEPGDQHLVHEAGDLERQHQASVVEIAKVERDLKDLRELMVSLRAQLERLRGRERRLCEDLERWNAQIETNAPNEAALRRDYVSLQARADRERVRGELVLNRDTLQRQLDDLRKFKASRKKAEGITMGIASNVGHDLSMVVADVLNRWEFPGVEAVTWDPVRDDIQVNGWPRTQNGKGVKALLHSAVKVAVLLYCRQKSLPHPGFLFLDSPLLTYRGPMLYERYGAPDEVEQAISQSSLATRFYEHLSSLKDIGQFIVIENTDPPEGIGALAHVHVFSGENGVGRQGLFPPIARSQGARDKA</sequence>
<dbReference type="OrthoDB" id="975794at2"/>
<dbReference type="AlphaFoldDB" id="A0A3S0A7B5"/>
<dbReference type="Proteomes" id="UP000278398">
    <property type="component" value="Unassembled WGS sequence"/>
</dbReference>
<dbReference type="SUPFAM" id="SSF52540">
    <property type="entry name" value="P-loop containing nucleoside triphosphate hydrolases"/>
    <property type="match status" value="1"/>
</dbReference>
<feature type="coiled-coil region" evidence="1">
    <location>
        <begin position="333"/>
        <end position="374"/>
    </location>
</feature>
<organism evidence="2 3">
    <name type="scientific">Aquibium carbonis</name>
    <dbReference type="NCBI Taxonomy" id="2495581"/>
    <lineage>
        <taxon>Bacteria</taxon>
        <taxon>Pseudomonadati</taxon>
        <taxon>Pseudomonadota</taxon>
        <taxon>Alphaproteobacteria</taxon>
        <taxon>Hyphomicrobiales</taxon>
        <taxon>Phyllobacteriaceae</taxon>
        <taxon>Aquibium</taxon>
    </lineage>
</organism>
<accession>A0A3S0A7B5</accession>
<evidence type="ECO:0000256" key="1">
    <source>
        <dbReference type="SAM" id="Coils"/>
    </source>
</evidence>
<comment type="caution">
    <text evidence="2">The sequence shown here is derived from an EMBL/GenBank/DDBJ whole genome shotgun (WGS) entry which is preliminary data.</text>
</comment>
<proteinExistence type="predicted"/>
<gene>
    <name evidence="2" type="ORF">EJC49_15480</name>
</gene>
<dbReference type="EMBL" id="RWKW01000055">
    <property type="protein sequence ID" value="RST85488.1"/>
    <property type="molecule type" value="Genomic_DNA"/>
</dbReference>